<organism evidence="2 3">
    <name type="scientific">Aerophobetes bacterium</name>
    <dbReference type="NCBI Taxonomy" id="2030807"/>
    <lineage>
        <taxon>Bacteria</taxon>
        <taxon>Candidatus Aerophobota</taxon>
    </lineage>
</organism>
<proteinExistence type="predicted"/>
<dbReference type="PANTHER" id="PTHR30535">
    <property type="entry name" value="VITAMIN B12-BINDING PROTEIN"/>
    <property type="match status" value="1"/>
</dbReference>
<evidence type="ECO:0000313" key="3">
    <source>
        <dbReference type="Proteomes" id="UP000279422"/>
    </source>
</evidence>
<gene>
    <name evidence="2" type="ORF">DRJ00_04760</name>
</gene>
<accession>A0A497E3I8</accession>
<dbReference type="Pfam" id="PF01497">
    <property type="entry name" value="Peripla_BP_2"/>
    <property type="match status" value="1"/>
</dbReference>
<dbReference type="CDD" id="cd01147">
    <property type="entry name" value="HemV-2"/>
    <property type="match status" value="1"/>
</dbReference>
<dbReference type="Gene3D" id="3.40.50.1980">
    <property type="entry name" value="Nitrogenase molybdenum iron protein domain"/>
    <property type="match status" value="2"/>
</dbReference>
<comment type="caution">
    <text evidence="2">The sequence shown here is derived from an EMBL/GenBank/DDBJ whole genome shotgun (WGS) entry which is preliminary data.</text>
</comment>
<evidence type="ECO:0000259" key="1">
    <source>
        <dbReference type="PROSITE" id="PS50983"/>
    </source>
</evidence>
<dbReference type="PANTHER" id="PTHR30535:SF34">
    <property type="entry name" value="MOLYBDATE-BINDING PROTEIN MOLA"/>
    <property type="match status" value="1"/>
</dbReference>
<dbReference type="InterPro" id="IPR002491">
    <property type="entry name" value="ABC_transptr_periplasmic_BD"/>
</dbReference>
<dbReference type="AlphaFoldDB" id="A0A497E3I8"/>
<dbReference type="PROSITE" id="PS50983">
    <property type="entry name" value="FE_B12_PBP"/>
    <property type="match status" value="1"/>
</dbReference>
<feature type="domain" description="Fe/B12 periplasmic-binding" evidence="1">
    <location>
        <begin position="45"/>
        <end position="319"/>
    </location>
</feature>
<dbReference type="Proteomes" id="UP000279422">
    <property type="component" value="Unassembled WGS sequence"/>
</dbReference>
<dbReference type="InterPro" id="IPR050902">
    <property type="entry name" value="ABC_Transporter_SBP"/>
</dbReference>
<dbReference type="SUPFAM" id="SSF53807">
    <property type="entry name" value="Helical backbone' metal receptor"/>
    <property type="match status" value="1"/>
</dbReference>
<name>A0A497E3I8_UNCAE</name>
<reference evidence="2 3" key="1">
    <citation type="submission" date="2018-06" db="EMBL/GenBank/DDBJ databases">
        <title>Extensive metabolic versatility and redundancy in microbially diverse, dynamic hydrothermal sediments.</title>
        <authorList>
            <person name="Dombrowski N."/>
            <person name="Teske A."/>
            <person name="Baker B.J."/>
        </authorList>
    </citation>
    <scope>NUCLEOTIDE SEQUENCE [LARGE SCALE GENOMIC DNA]</scope>
    <source>
        <strain evidence="2">B47_G16</strain>
    </source>
</reference>
<protein>
    <submittedName>
        <fullName evidence="2">Iron ABC transporter substrate-binding protein</fullName>
    </submittedName>
</protein>
<sequence>MLTFILRLALVSGVLFILYKPGAFALDKVEDLAGRKVEVPPQIEKIVCAGPGALRLIVYLDATDKVVGVEDAEKRWGSSGRPYAIARKKLRDLPSIGPGGPGKLPDIEALVKLSPDVIFMTYVDARIADNIQEKTGIPVLILSYGEAVEFGEPLFRSLELVGDLLGRKERAEEIISFIKESMQDLKKRTENIVEEEKPAVYVGGLGYRGTHGIESSWAKFPPFVFVGAKNVVDEVGREGHVFIDKEKLIEWDPEVIFIDEGGLELVRQDYQKRPNFYRLLKAFRQKSIYGILPFNFYATNIGTSLADAYYIGKVLYPDKFWDIEPEKKADKIYTFLLREPVYKIMRKDFGGFGRINLEGGSFKIEP</sequence>
<dbReference type="EMBL" id="QMPZ01000056">
    <property type="protein sequence ID" value="RLE09217.1"/>
    <property type="molecule type" value="Genomic_DNA"/>
</dbReference>
<evidence type="ECO:0000313" key="2">
    <source>
        <dbReference type="EMBL" id="RLE09217.1"/>
    </source>
</evidence>